<evidence type="ECO:0008006" key="4">
    <source>
        <dbReference type="Google" id="ProtNLM"/>
    </source>
</evidence>
<evidence type="ECO:0000313" key="2">
    <source>
        <dbReference type="EMBL" id="EGV19384.1"/>
    </source>
</evidence>
<dbReference type="PANTHER" id="PTHR46580">
    <property type="entry name" value="SENSOR KINASE-RELATED"/>
    <property type="match status" value="1"/>
</dbReference>
<evidence type="ECO:0000256" key="1">
    <source>
        <dbReference type="ARBA" id="ARBA00022729"/>
    </source>
</evidence>
<dbReference type="OrthoDB" id="6020159at2"/>
<proteinExistence type="predicted"/>
<gene>
    <name evidence="2" type="ORF">ThimaDRAFT_1528</name>
</gene>
<keyword evidence="3" id="KW-1185">Reference proteome</keyword>
<dbReference type="STRING" id="768671.ThimaDRAFT_1528"/>
<keyword evidence="1" id="KW-0732">Signal</keyword>
<dbReference type="PATRIC" id="fig|768671.3.peg.1627"/>
<accession>F9U9C6</accession>
<dbReference type="eggNOG" id="ENOG5033XRU">
    <property type="taxonomic scope" value="Bacteria"/>
</dbReference>
<dbReference type="Pfam" id="PF13517">
    <property type="entry name" value="FG-GAP_3"/>
    <property type="match status" value="1"/>
</dbReference>
<dbReference type="SUPFAM" id="SSF69318">
    <property type="entry name" value="Integrin alpha N-terminal domain"/>
    <property type="match status" value="1"/>
</dbReference>
<dbReference type="PROSITE" id="PS51257">
    <property type="entry name" value="PROKAR_LIPOPROTEIN"/>
    <property type="match status" value="1"/>
</dbReference>
<evidence type="ECO:0000313" key="3">
    <source>
        <dbReference type="Proteomes" id="UP000005459"/>
    </source>
</evidence>
<dbReference type="InterPro" id="IPR028994">
    <property type="entry name" value="Integrin_alpha_N"/>
</dbReference>
<organism evidence="2 3">
    <name type="scientific">Thiocapsa marina 5811</name>
    <dbReference type="NCBI Taxonomy" id="768671"/>
    <lineage>
        <taxon>Bacteria</taxon>
        <taxon>Pseudomonadati</taxon>
        <taxon>Pseudomonadota</taxon>
        <taxon>Gammaproteobacteria</taxon>
        <taxon>Chromatiales</taxon>
        <taxon>Chromatiaceae</taxon>
        <taxon>Thiocapsa</taxon>
    </lineage>
</organism>
<name>F9U9C6_9GAMM</name>
<dbReference type="EMBL" id="AFWV01000004">
    <property type="protein sequence ID" value="EGV19384.1"/>
    <property type="molecule type" value="Genomic_DNA"/>
</dbReference>
<reference evidence="2 3" key="1">
    <citation type="submission" date="2011-06" db="EMBL/GenBank/DDBJ databases">
        <title>The draft genome of Thiocapsa marina 5811.</title>
        <authorList>
            <consortium name="US DOE Joint Genome Institute (JGI-PGF)"/>
            <person name="Lucas S."/>
            <person name="Han J."/>
            <person name="Cheng J.-F."/>
            <person name="Goodwin L."/>
            <person name="Pitluck S."/>
            <person name="Peters L."/>
            <person name="Land M.L."/>
            <person name="Hauser L."/>
            <person name="Vogl K."/>
            <person name="Liu Z."/>
            <person name="Imhoff J."/>
            <person name="Thiel V."/>
            <person name="Frigaard N.-U."/>
            <person name="Bryant D."/>
            <person name="Woyke T.J."/>
        </authorList>
    </citation>
    <scope>NUCLEOTIDE SEQUENCE [LARGE SCALE GENOMIC DNA]</scope>
    <source>
        <strain evidence="2 3">5811</strain>
    </source>
</reference>
<sequence length="412" mass="43510">MSLSRPSNHHLSFPVILLVIGALVGCDSEPPSPETAAESPAQRLPFNAIVFDALADDIDGNGLLDLAFTSHHSSYTQVFLQTTPRVFVPGPKVEEVGFHPGDLMRLPGDDPRLYLMNAEGVNALRVFEPGPDGALGLVAQMNAPAPRVAALFRWPDAGLGLAVGPFAQSRLMLIKDFQPATAERGLAYGLPLASQLSQVHQIAAADLDGDGSDEILFPEPRSHSLYVVRAPAGDEEPATEVLWAFEPGGMPRHLTIADVDGNGAPDLLVPDEVATPSRGAQVHVLLNDGAGQLTPASIPFPSIEENPKGIKGIRSIAFGRDQDGSGVLLASAETHLALLRIPQGWSGEPLESRVRPFASIGAIRRMLLVDLDGDGALDAVLGRTGGSESGQIFYGPLRETFDSMTAAGISID</sequence>
<dbReference type="Gene3D" id="2.130.10.130">
    <property type="entry name" value="Integrin alpha, N-terminal"/>
    <property type="match status" value="1"/>
</dbReference>
<dbReference type="Proteomes" id="UP000005459">
    <property type="component" value="Unassembled WGS sequence"/>
</dbReference>
<dbReference type="InterPro" id="IPR013517">
    <property type="entry name" value="FG-GAP"/>
</dbReference>
<dbReference type="RefSeq" id="WP_007192405.1">
    <property type="nucleotide sequence ID" value="NZ_AFWV01000004.1"/>
</dbReference>
<dbReference type="AlphaFoldDB" id="F9U9C6"/>
<protein>
    <recommendedName>
        <fullName evidence="4">FG-GAP repeat protein</fullName>
    </recommendedName>
</protein>